<name>A0AAF0QT08_SOLVR</name>
<evidence type="ECO:0000313" key="1">
    <source>
        <dbReference type="EMBL" id="WMV29787.1"/>
    </source>
</evidence>
<accession>A0AAF0QT08</accession>
<sequence>MLSCNANTVPPVLNHEVLHAEYRNVFQVFAQSVANQKIQQSLVLANTNGGSAAARVRDFVRINPSEFLGSKCKENRGENAASLELF</sequence>
<gene>
    <name evidence="1" type="ORF">MTR67_023172</name>
</gene>
<dbReference type="EMBL" id="CP133616">
    <property type="protein sequence ID" value="WMV29787.1"/>
    <property type="molecule type" value="Genomic_DNA"/>
</dbReference>
<organism evidence="1 2">
    <name type="scientific">Solanum verrucosum</name>
    <dbReference type="NCBI Taxonomy" id="315347"/>
    <lineage>
        <taxon>Eukaryota</taxon>
        <taxon>Viridiplantae</taxon>
        <taxon>Streptophyta</taxon>
        <taxon>Embryophyta</taxon>
        <taxon>Tracheophyta</taxon>
        <taxon>Spermatophyta</taxon>
        <taxon>Magnoliopsida</taxon>
        <taxon>eudicotyledons</taxon>
        <taxon>Gunneridae</taxon>
        <taxon>Pentapetalae</taxon>
        <taxon>asterids</taxon>
        <taxon>lamiids</taxon>
        <taxon>Solanales</taxon>
        <taxon>Solanaceae</taxon>
        <taxon>Solanoideae</taxon>
        <taxon>Solaneae</taxon>
        <taxon>Solanum</taxon>
    </lineage>
</organism>
<dbReference type="AlphaFoldDB" id="A0AAF0QT08"/>
<protein>
    <submittedName>
        <fullName evidence="1">Uncharacterized protein</fullName>
    </submittedName>
</protein>
<keyword evidence="2" id="KW-1185">Reference proteome</keyword>
<proteinExistence type="predicted"/>
<dbReference type="Proteomes" id="UP001234989">
    <property type="component" value="Chromosome 5"/>
</dbReference>
<evidence type="ECO:0000313" key="2">
    <source>
        <dbReference type="Proteomes" id="UP001234989"/>
    </source>
</evidence>
<reference evidence="1" key="1">
    <citation type="submission" date="2023-08" db="EMBL/GenBank/DDBJ databases">
        <title>A de novo genome assembly of Solanum verrucosum Schlechtendal, a Mexican diploid species geographically isolated from the other diploid A-genome species in potato relatives.</title>
        <authorList>
            <person name="Hosaka K."/>
        </authorList>
    </citation>
    <scope>NUCLEOTIDE SEQUENCE</scope>
    <source>
        <tissue evidence="1">Young leaves</tissue>
    </source>
</reference>